<dbReference type="Proteomes" id="UP000280935">
    <property type="component" value="Unassembled WGS sequence"/>
</dbReference>
<accession>A0A3P1WTA6</accession>
<dbReference type="Gene3D" id="3.30.1330.230">
    <property type="match status" value="1"/>
</dbReference>
<dbReference type="EMBL" id="RQYT01000020">
    <property type="protein sequence ID" value="RRD49236.1"/>
    <property type="molecule type" value="Genomic_DNA"/>
</dbReference>
<dbReference type="PROSITE" id="PS51664">
    <property type="entry name" value="YCAO"/>
    <property type="match status" value="1"/>
</dbReference>
<reference evidence="2 3" key="1">
    <citation type="submission" date="2018-11" db="EMBL/GenBank/DDBJ databases">
        <title>Genomes From Bacteria Associated with the Canine Oral Cavity: a Test Case for Automated Genome-Based Taxonomic Assignment.</title>
        <authorList>
            <person name="Coil D.A."/>
            <person name="Jospin G."/>
            <person name="Darling A.E."/>
            <person name="Wallis C."/>
            <person name="Davis I.J."/>
            <person name="Harris S."/>
            <person name="Eisen J.A."/>
            <person name="Holcombe L.J."/>
            <person name="O'Flynn C."/>
        </authorList>
    </citation>
    <scope>NUCLEOTIDE SEQUENCE [LARGE SCALE GENOMIC DNA]</scope>
    <source>
        <strain evidence="2 3">OH2822_COT-296</strain>
    </source>
</reference>
<dbReference type="PANTHER" id="PTHR37809">
    <property type="entry name" value="RIBOSOMAL PROTEIN S12 METHYLTHIOTRANSFERASE ACCESSORY FACTOR YCAO"/>
    <property type="match status" value="1"/>
</dbReference>
<proteinExistence type="predicted"/>
<name>A0A3P1WTA6_9ACTN</name>
<evidence type="ECO:0000259" key="1">
    <source>
        <dbReference type="PROSITE" id="PS51664"/>
    </source>
</evidence>
<comment type="caution">
    <text evidence="2">The sequence shown here is derived from an EMBL/GenBank/DDBJ whole genome shotgun (WGS) entry which is preliminary data.</text>
</comment>
<dbReference type="OrthoDB" id="2379922at2"/>
<sequence>MTESLSSLLMEGAVGNRHGLVLQPQRARLSMADVTAVVHYGVPRVVDRPWESAAGGVARTERDARLAAIGEAIERAASAQVILPTRPRRGTPAEARIDAEEFALFTIEQRAHPAFPHHALFDDDCPYVVAHDLQDNAPWWVPQPFVTLQDPHRTGMPTSSGLAAAPTAREALLRGLLELIERDALMTTWLHGLPGRAVAAAEQQVREVGRLDGEFTLFDLTPAYSPFPVAAVMGGIPKRGQWRYSLGVACRSTWGAAAEKAFLEWNQGVLFAGIYGEYVDVSDLTDYARVKSFDHHAMFYTRNPEHWPRLPILNHDGGLHEPPSITPEGEPLDAARHALKEAGIRVLYRDITTIDAIQAGLHVVKVLSPDMAQIYAHEEWPLIGRVEGMLAERYPDRIRVSRFPNRMPHPLG</sequence>
<protein>
    <recommendedName>
        <fullName evidence="1">YcaO domain-containing protein</fullName>
    </recommendedName>
</protein>
<dbReference type="RefSeq" id="WP_125228168.1">
    <property type="nucleotide sequence ID" value="NZ_RQYT01000020.1"/>
</dbReference>
<dbReference type="PANTHER" id="PTHR37809:SF1">
    <property type="entry name" value="RIBOSOMAL PROTEIN S12 METHYLTHIOTRANSFERASE ACCESSORY FACTOR YCAO"/>
    <property type="match status" value="1"/>
</dbReference>
<dbReference type="AlphaFoldDB" id="A0A3P1WTA6"/>
<organism evidence="2 3">
    <name type="scientific">Arachnia propionica</name>
    <dbReference type="NCBI Taxonomy" id="1750"/>
    <lineage>
        <taxon>Bacteria</taxon>
        <taxon>Bacillati</taxon>
        <taxon>Actinomycetota</taxon>
        <taxon>Actinomycetes</taxon>
        <taxon>Propionibacteriales</taxon>
        <taxon>Propionibacteriaceae</taxon>
        <taxon>Arachnia</taxon>
    </lineage>
</organism>
<evidence type="ECO:0000313" key="3">
    <source>
        <dbReference type="Proteomes" id="UP000280935"/>
    </source>
</evidence>
<dbReference type="Pfam" id="PF02624">
    <property type="entry name" value="YcaO"/>
    <property type="match status" value="1"/>
</dbReference>
<dbReference type="Gene3D" id="3.30.40.250">
    <property type="match status" value="1"/>
</dbReference>
<feature type="domain" description="YcaO" evidence="1">
    <location>
        <begin position="56"/>
        <end position="412"/>
    </location>
</feature>
<dbReference type="InterPro" id="IPR003776">
    <property type="entry name" value="YcaO-like_dom"/>
</dbReference>
<evidence type="ECO:0000313" key="2">
    <source>
        <dbReference type="EMBL" id="RRD49236.1"/>
    </source>
</evidence>
<dbReference type="Gene3D" id="3.30.160.660">
    <property type="match status" value="1"/>
</dbReference>
<gene>
    <name evidence="2" type="ORF">EII35_09170</name>
</gene>